<evidence type="ECO:0000313" key="3">
    <source>
        <dbReference type="EMBL" id="KAK2574139.1"/>
    </source>
</evidence>
<comment type="caution">
    <text evidence="3">The sequence shown here is derived from an EMBL/GenBank/DDBJ whole genome shotgun (WGS) entry which is preliminary data.</text>
</comment>
<evidence type="ECO:0000256" key="1">
    <source>
        <dbReference type="SAM" id="MobiDB-lite"/>
    </source>
</evidence>
<feature type="domain" description="Mannosylglycerate hydrolase MGH1-like glycoside hydrolase" evidence="2">
    <location>
        <begin position="549"/>
        <end position="637"/>
    </location>
</feature>
<dbReference type="PANTHER" id="PTHR10412:SF10">
    <property type="entry name" value="GLYCOSYL HYDROLASE FAMILY 63 C-TERMINAL DOMAIN-CONTAINING PROTEIN"/>
    <property type="match status" value="1"/>
</dbReference>
<gene>
    <name evidence="3" type="ORF">P5673_000270</name>
</gene>
<feature type="region of interest" description="Disordered" evidence="1">
    <location>
        <begin position="25"/>
        <end position="59"/>
    </location>
</feature>
<protein>
    <recommendedName>
        <fullName evidence="2">Mannosylglycerate hydrolase MGH1-like glycoside hydrolase domain-containing protein</fullName>
    </recommendedName>
</protein>
<dbReference type="SUPFAM" id="SSF48208">
    <property type="entry name" value="Six-hairpin glycosidases"/>
    <property type="match status" value="1"/>
</dbReference>
<dbReference type="PANTHER" id="PTHR10412">
    <property type="entry name" value="MANNOSYL-OLIGOSACCHARIDE GLUCOSIDASE"/>
    <property type="match status" value="1"/>
</dbReference>
<feature type="domain" description="Mannosylglycerate hydrolase MGH1-like glycoside hydrolase" evidence="2">
    <location>
        <begin position="819"/>
        <end position="991"/>
    </location>
</feature>
<dbReference type="AlphaFoldDB" id="A0AAD9R6V6"/>
<proteinExistence type="predicted"/>
<dbReference type="Proteomes" id="UP001249851">
    <property type="component" value="Unassembled WGS sequence"/>
</dbReference>
<name>A0AAD9R6V6_ACRCE</name>
<feature type="compositionally biased region" description="Basic and acidic residues" evidence="1">
    <location>
        <begin position="45"/>
        <end position="59"/>
    </location>
</feature>
<dbReference type="GO" id="GO:0009311">
    <property type="term" value="P:oligosaccharide metabolic process"/>
    <property type="evidence" value="ECO:0007669"/>
    <property type="project" value="InterPro"/>
</dbReference>
<dbReference type="EMBL" id="JARQWQ010000001">
    <property type="protein sequence ID" value="KAK2574139.1"/>
    <property type="molecule type" value="Genomic_DNA"/>
</dbReference>
<dbReference type="Pfam" id="PF22422">
    <property type="entry name" value="MGH1-like_GH"/>
    <property type="match status" value="2"/>
</dbReference>
<reference evidence="3" key="1">
    <citation type="journal article" date="2023" name="G3 (Bethesda)">
        <title>Whole genome assembly and annotation of the endangered Caribbean coral Acropora cervicornis.</title>
        <authorList>
            <person name="Selwyn J.D."/>
            <person name="Vollmer S.V."/>
        </authorList>
    </citation>
    <scope>NUCLEOTIDE SEQUENCE</scope>
    <source>
        <strain evidence="3">K2</strain>
    </source>
</reference>
<dbReference type="GO" id="GO:0004573">
    <property type="term" value="F:Glc3Man9GlcNAc2 oligosaccharide glucosidase activity"/>
    <property type="evidence" value="ECO:0007669"/>
    <property type="project" value="InterPro"/>
</dbReference>
<dbReference type="Gene3D" id="1.50.10.10">
    <property type="match status" value="1"/>
</dbReference>
<accession>A0AAD9R6V6</accession>
<sequence length="1032" mass="120095">MNTFNQLLVQKSTLGKGNGETFREEFESRHAAKRRHSISTSGFWRDPEKEKARRQETKKSGLQQIWDHFKNGNSSQNFINTRLSKMRSILNNSTMTRRRSSNTGCKRQPEECKRLEEDLNDHDKTWRRWGPYLSERQWGTVREDYSHDGSSWEYFPHDHARSRAYRWGEDGLLGITDGECRLCFSLALWNEKDPILKERLFGLTGNEGNHGEDVKECYYYLDSTPTHSYMKALYKYPQSEYPYEQLVRENKARTKQDREFELADTGVFDDRRYWDIFVEYAKNTPDDILVTITVANRGPEAARLHVLPTAWFRNTWSWGCSNGNCSCVDGTKTKSCSRKPRMIQTTPKLVECYHDSLGNYNFFVNDGPDGTTPELIFTENETNSKKLFQSSTFSQYTKDAFHRYVIENEIEAVSPSKEGTKAAAHYVLTVPPGEQHKIRCRLTARNNRVLLPLDDKVFDDIVYQRKNEADEFYKTVTPESLSDEERSVSRQAYAGLLWSKQFYYYVIEEWLKGDPSNPCPPTDRLKGRNSEWKYLHNKDVISMPDKWEYPWYASWDSAFHMLPMCKVDPEFAKDQLLLFLRETYMAPSGQIPAYEFAFSDVNPPVHALACYRVYELTGKNGKKDTVFLAKCFQKLLLNFTCTFLCKANVKFIMIQQEIEIILKYLIFRSGLFDRSKPLPPGDRLCQADGTAWMALYSVVMLNISLELALTDAAYEDMAIKFLEHFTSIADAINQMSDGFGLWDPEDGFYYDHFHRGEDFFPLRVRSIVGLIPLMACLVLDGKYLDKLPGFRKQLNWFMENRRDRAAQIAYLNPNDNSYLLAIPSREQLRSILSYMLDEDEFLSPYGIRSMSRFHERHPYELDLDGQMYKVDYVPGESNTHMFGGNSNWRGPIWYCVNYLLVDALKRHDYFYGASFKVECPTGSGNFMRLRDVSLELSHRLVSVFLPDKHGYRPCHGNEKRYATEEDWNQLILFYEYFNPESGRGCGASHQTGWTALVASLMDKVAFPRTGKSIGLINSKDSQLFSNESHRMY</sequence>
<dbReference type="InterPro" id="IPR008928">
    <property type="entry name" value="6-hairpin_glycosidase_sf"/>
</dbReference>
<dbReference type="InterPro" id="IPR004888">
    <property type="entry name" value="Glycoside_hydrolase_63"/>
</dbReference>
<evidence type="ECO:0000259" key="2">
    <source>
        <dbReference type="Pfam" id="PF22422"/>
    </source>
</evidence>
<keyword evidence="4" id="KW-1185">Reference proteome</keyword>
<reference evidence="3" key="2">
    <citation type="journal article" date="2023" name="Science">
        <title>Genomic signatures of disease resistance in endangered staghorn corals.</title>
        <authorList>
            <person name="Vollmer S.V."/>
            <person name="Selwyn J.D."/>
            <person name="Despard B.A."/>
            <person name="Roesel C.L."/>
        </authorList>
    </citation>
    <scope>NUCLEOTIDE SEQUENCE</scope>
    <source>
        <strain evidence="3">K2</strain>
    </source>
</reference>
<dbReference type="InterPro" id="IPR012341">
    <property type="entry name" value="6hp_glycosidase-like_sf"/>
</dbReference>
<evidence type="ECO:0000313" key="4">
    <source>
        <dbReference type="Proteomes" id="UP001249851"/>
    </source>
</evidence>
<organism evidence="3 4">
    <name type="scientific">Acropora cervicornis</name>
    <name type="common">Staghorn coral</name>
    <dbReference type="NCBI Taxonomy" id="6130"/>
    <lineage>
        <taxon>Eukaryota</taxon>
        <taxon>Metazoa</taxon>
        <taxon>Cnidaria</taxon>
        <taxon>Anthozoa</taxon>
        <taxon>Hexacorallia</taxon>
        <taxon>Scleractinia</taxon>
        <taxon>Astrocoeniina</taxon>
        <taxon>Acroporidae</taxon>
        <taxon>Acropora</taxon>
    </lineage>
</organism>
<dbReference type="InterPro" id="IPR054491">
    <property type="entry name" value="MGH1-like_GH"/>
</dbReference>